<keyword evidence="4" id="KW-0249">Electron transport</keyword>
<evidence type="ECO:0000256" key="4">
    <source>
        <dbReference type="ARBA" id="ARBA00022982"/>
    </source>
</evidence>
<feature type="domain" description="Thiamine pyrophosphate enzyme TPP-binding" evidence="9">
    <location>
        <begin position="533"/>
        <end position="647"/>
    </location>
</feature>
<dbReference type="InterPro" id="IPR002880">
    <property type="entry name" value="Pyrv_Fd/Flavodoxin_OxRdtase_N"/>
</dbReference>
<dbReference type="PANTHER" id="PTHR32154:SF0">
    <property type="entry name" value="PYRUVATE-FLAVODOXIN OXIDOREDUCTASE-RELATED"/>
    <property type="match status" value="1"/>
</dbReference>
<keyword evidence="2" id="KW-0813">Transport</keyword>
<dbReference type="GO" id="GO:0016491">
    <property type="term" value="F:oxidoreductase activity"/>
    <property type="evidence" value="ECO:0007669"/>
    <property type="project" value="UniProtKB-KW"/>
</dbReference>
<dbReference type="Gene3D" id="3.40.50.970">
    <property type="match status" value="3"/>
</dbReference>
<dbReference type="FunFam" id="3.40.50.970:FF:000012">
    <property type="entry name" value="Pyruvate:ferredoxin (Flavodoxin) oxidoreductase"/>
    <property type="match status" value="1"/>
</dbReference>
<dbReference type="PANTHER" id="PTHR32154">
    <property type="entry name" value="PYRUVATE-FLAVODOXIN OXIDOREDUCTASE-RELATED"/>
    <property type="match status" value="1"/>
</dbReference>
<gene>
    <name evidence="11" type="ORF">GND95_03010</name>
</gene>
<dbReference type="Pfam" id="PF17147">
    <property type="entry name" value="PFOR_II"/>
    <property type="match status" value="1"/>
</dbReference>
<dbReference type="Pfam" id="PF01855">
    <property type="entry name" value="POR_N"/>
    <property type="match status" value="1"/>
</dbReference>
<accession>A0A7C8LFW0</accession>
<dbReference type="InterPro" id="IPR011766">
    <property type="entry name" value="TPP_enzyme_TPP-bd"/>
</dbReference>
<keyword evidence="3" id="KW-0004">4Fe-4S</keyword>
<dbReference type="InterPro" id="IPR009014">
    <property type="entry name" value="Transketo_C/PFOR_II"/>
</dbReference>
<keyword evidence="12" id="KW-1185">Reference proteome</keyword>
<keyword evidence="6" id="KW-0408">Iron</keyword>
<reference evidence="11 12" key="1">
    <citation type="submission" date="2019-12" db="EMBL/GenBank/DDBJ databases">
        <title>Defluviitalea raffinosedens, isolated from a biogas fermenter, genome sequencing and characterization.</title>
        <authorList>
            <person name="Rettenmaier R."/>
            <person name="Schneider M."/>
            <person name="Neuhaus K."/>
            <person name="Liebl W."/>
            <person name="Zverlov V."/>
        </authorList>
    </citation>
    <scope>NUCLEOTIDE SEQUENCE [LARGE SCALE GENOMIC DNA]</scope>
    <source>
        <strain evidence="11 12">249c-K6</strain>
    </source>
</reference>
<keyword evidence="7" id="KW-0411">Iron-sulfur</keyword>
<evidence type="ECO:0000259" key="8">
    <source>
        <dbReference type="Pfam" id="PF01855"/>
    </source>
</evidence>
<comment type="similarity">
    <text evidence="1">Belongs to the pyruvate:ferredoxin/flavodoxin oxidoreductase family.</text>
</comment>
<dbReference type="GO" id="GO:0030976">
    <property type="term" value="F:thiamine pyrophosphate binding"/>
    <property type="evidence" value="ECO:0007669"/>
    <property type="project" value="InterPro"/>
</dbReference>
<comment type="caution">
    <text evidence="11">The sequence shown here is derived from an EMBL/GenBank/DDBJ whole genome shotgun (WGS) entry which is preliminary data.</text>
</comment>
<dbReference type="OrthoDB" id="9794954at2"/>
<name>A0A7C8LFW0_9FIRM</name>
<evidence type="ECO:0000256" key="1">
    <source>
        <dbReference type="ARBA" id="ARBA00009032"/>
    </source>
</evidence>
<feature type="domain" description="Pyruvate flavodoxin/ferredoxin oxidoreductase pyrimidine binding" evidence="8">
    <location>
        <begin position="18"/>
        <end position="241"/>
    </location>
</feature>
<dbReference type="InterPro" id="IPR050722">
    <property type="entry name" value="Pyruvate:ferred/Flavod_OxRd"/>
</dbReference>
<evidence type="ECO:0000256" key="7">
    <source>
        <dbReference type="ARBA" id="ARBA00023014"/>
    </source>
</evidence>
<evidence type="ECO:0000256" key="3">
    <source>
        <dbReference type="ARBA" id="ARBA00022485"/>
    </source>
</evidence>
<dbReference type="SUPFAM" id="SSF52922">
    <property type="entry name" value="TK C-terminal domain-like"/>
    <property type="match status" value="1"/>
</dbReference>
<dbReference type="InterPro" id="IPR033412">
    <property type="entry name" value="PFOR_II"/>
</dbReference>
<evidence type="ECO:0000259" key="9">
    <source>
        <dbReference type="Pfam" id="PF02775"/>
    </source>
</evidence>
<dbReference type="AlphaFoldDB" id="A0A7C8LFW0"/>
<dbReference type="SUPFAM" id="SSF52518">
    <property type="entry name" value="Thiamin diphosphate-binding fold (THDP-binding)"/>
    <property type="match status" value="2"/>
</dbReference>
<protein>
    <submittedName>
        <fullName evidence="11">Pyruvate synthase</fullName>
    </submittedName>
</protein>
<sequence length="748" mass="83090">MVEQKVVFESGNELAAYAAKQINYHVMGYYPITPSTQIPEHLDLLKAEGEHDIVMIPADGEHGAAGICYGASTGGGRVFNATSANGLLYSLEQLPVQSGTRFPMVLNVGCRTVSGPLSIKGDHSDIMYALNTGWIILFAKDPQRVYDFNICALKIAEKVKLPIIVAFDGFFTSHQKRKVQIVAHDKDVQDFVGKLELEYHALDKEHPVSIGCYMNEPDLLNNKYQLHLAMEEARKVIPEVFKEYGEFTGRTYSMVEGYMMEDAEAALFVLGSSYDTARLAVDKLREEGKKVGVFTSSVLRPFPKKELYDLCKNVKAIVVADRQDSYGAEGGNMSLELKATLQDYKANIEVASLVYGLSGRDFYMEDGIDMLNRAYDIAQKGKVEKRFDYFGHYKGKEGYEPPKYFEPLVGDKVRPGVTSVTVDEATGKMIAKGGIVKDSTRMPKRWVAGHGACPGCGIPVNVNMLLRGIEGEVVLLFQTGCGFVVTSPYPKSSFRVTFIHNLFQNGAATLSGLVEMFHERQRRGELPKGDNFTFIMISGDGGLDIGIGPAIGAALRNHRMIIMEYDNGGYMNTGYQLSYTTPLGARSSTSHVGKAQAGKATFHKDTPQIFAATNIPYVATVAESNPTDFIKKAAKAQKYANEYGLAFIKALSACPLNWNDNPRYERSVIDAAVNCCYHPLYEIEEGITTITYNPEERNKKIPVIDWLKMMGRTKHLAKPEYADIVQSIQDEVDRRWERLKARHESPVL</sequence>
<dbReference type="GO" id="GO:0051539">
    <property type="term" value="F:4 iron, 4 sulfur cluster binding"/>
    <property type="evidence" value="ECO:0007669"/>
    <property type="project" value="UniProtKB-KW"/>
</dbReference>
<organism evidence="11 12">
    <name type="scientific">Defluviitalea raffinosedens</name>
    <dbReference type="NCBI Taxonomy" id="1450156"/>
    <lineage>
        <taxon>Bacteria</taxon>
        <taxon>Bacillati</taxon>
        <taxon>Bacillota</taxon>
        <taxon>Clostridia</taxon>
        <taxon>Lachnospirales</taxon>
        <taxon>Defluviitaleaceae</taxon>
        <taxon>Defluviitalea</taxon>
    </lineage>
</organism>
<proteinExistence type="inferred from homology"/>
<dbReference type="GO" id="GO:0006979">
    <property type="term" value="P:response to oxidative stress"/>
    <property type="evidence" value="ECO:0007669"/>
    <property type="project" value="TreeGrafter"/>
</dbReference>
<dbReference type="EMBL" id="WSLF01000002">
    <property type="protein sequence ID" value="KAE9636112.1"/>
    <property type="molecule type" value="Genomic_DNA"/>
</dbReference>
<keyword evidence="11" id="KW-0670">Pyruvate</keyword>
<keyword evidence="5" id="KW-0560">Oxidoreductase</keyword>
<dbReference type="CDD" id="cd07034">
    <property type="entry name" value="TPP_PYR_PFOR_IOR-alpha_like"/>
    <property type="match status" value="1"/>
</dbReference>
<dbReference type="RefSeq" id="WP_158739366.1">
    <property type="nucleotide sequence ID" value="NZ_WSLF01000002.1"/>
</dbReference>
<evidence type="ECO:0000259" key="10">
    <source>
        <dbReference type="Pfam" id="PF17147"/>
    </source>
</evidence>
<evidence type="ECO:0000256" key="5">
    <source>
        <dbReference type="ARBA" id="ARBA00023002"/>
    </source>
</evidence>
<dbReference type="Proteomes" id="UP000483018">
    <property type="component" value="Unassembled WGS sequence"/>
</dbReference>
<evidence type="ECO:0000256" key="6">
    <source>
        <dbReference type="ARBA" id="ARBA00023004"/>
    </source>
</evidence>
<evidence type="ECO:0000313" key="12">
    <source>
        <dbReference type="Proteomes" id="UP000483018"/>
    </source>
</evidence>
<dbReference type="Pfam" id="PF02775">
    <property type="entry name" value="TPP_enzyme_C"/>
    <property type="match status" value="1"/>
</dbReference>
<evidence type="ECO:0000256" key="2">
    <source>
        <dbReference type="ARBA" id="ARBA00022448"/>
    </source>
</evidence>
<evidence type="ECO:0000313" key="11">
    <source>
        <dbReference type="EMBL" id="KAE9636112.1"/>
    </source>
</evidence>
<dbReference type="Gene3D" id="3.40.50.920">
    <property type="match status" value="1"/>
</dbReference>
<feature type="domain" description="Pyruvate:ferredoxin oxidoreductase core" evidence="10">
    <location>
        <begin position="263"/>
        <end position="366"/>
    </location>
</feature>
<dbReference type="InterPro" id="IPR029061">
    <property type="entry name" value="THDP-binding"/>
</dbReference>
<keyword evidence="3" id="KW-0479">Metal-binding</keyword>